<protein>
    <submittedName>
        <fullName evidence="1">Uncharacterized protein</fullName>
    </submittedName>
</protein>
<accession>A0A2H0V8F6</accession>
<sequence>MNENSFFNNLDKDLVIEQHKQNTEIILKNPGKVRIQEKDFTDIFSDESINRDLAMVERFEEKFENQLEHLSRADIEKIHDGEKRSEILEIMIASDGERYQWMGKNTRSNLTSRFDDIVNGVDVIYEFMGDNEVANEDNIDRIALGIDASRNSDVYALEKKLEKNVKKIMNLDKQKLPEVKYFQSAINKDFRGKLTTIIPVIIGLDSDHVNELMQLCAVARTLSDPKVFENLKNLDLDPEKRQTKLTEQLLKHPAQVVFYRQVVTQLNYYLKLLKDKNDPNSELHRNEINSILNKVQKIKEEKKDISITNYSNDKVLETIERITT</sequence>
<evidence type="ECO:0000313" key="2">
    <source>
        <dbReference type="Proteomes" id="UP000229972"/>
    </source>
</evidence>
<name>A0A2H0V8F6_9BACT</name>
<gene>
    <name evidence="1" type="ORF">COT93_02565</name>
</gene>
<proteinExistence type="predicted"/>
<evidence type="ECO:0000313" key="1">
    <source>
        <dbReference type="EMBL" id="PIR95394.1"/>
    </source>
</evidence>
<dbReference type="Proteomes" id="UP000229972">
    <property type="component" value="Unassembled WGS sequence"/>
</dbReference>
<dbReference type="EMBL" id="PFAL01000024">
    <property type="protein sequence ID" value="PIR95394.1"/>
    <property type="molecule type" value="Genomic_DNA"/>
</dbReference>
<dbReference type="AlphaFoldDB" id="A0A2H0V8F6"/>
<comment type="caution">
    <text evidence="1">The sequence shown here is derived from an EMBL/GenBank/DDBJ whole genome shotgun (WGS) entry which is preliminary data.</text>
</comment>
<organism evidence="1 2">
    <name type="scientific">Candidatus Falkowbacteria bacterium CG10_big_fil_rev_8_21_14_0_10_37_18</name>
    <dbReference type="NCBI Taxonomy" id="1974562"/>
    <lineage>
        <taxon>Bacteria</taxon>
        <taxon>Candidatus Falkowiibacteriota</taxon>
    </lineage>
</organism>
<reference evidence="2" key="1">
    <citation type="submission" date="2017-09" db="EMBL/GenBank/DDBJ databases">
        <title>Depth-based differentiation of microbial function through sediment-hosted aquifers and enrichment of novel symbionts in the deep terrestrial subsurface.</title>
        <authorList>
            <person name="Probst A.J."/>
            <person name="Ladd B."/>
            <person name="Jarett J.K."/>
            <person name="Geller-Mcgrath D.E."/>
            <person name="Sieber C.M.K."/>
            <person name="Emerson J.B."/>
            <person name="Anantharaman K."/>
            <person name="Thomas B.C."/>
            <person name="Malmstrom R."/>
            <person name="Stieglmeier M."/>
            <person name="Klingl A."/>
            <person name="Woyke T."/>
            <person name="Ryan C.M."/>
            <person name="Banfield J.F."/>
        </authorList>
    </citation>
    <scope>NUCLEOTIDE SEQUENCE [LARGE SCALE GENOMIC DNA]</scope>
</reference>